<evidence type="ECO:0000256" key="1">
    <source>
        <dbReference type="ARBA" id="ARBA00004323"/>
    </source>
</evidence>
<gene>
    <name evidence="5" type="primary">g13111</name>
    <name evidence="5" type="ORF">VP750_LOCUS11638</name>
</gene>
<evidence type="ECO:0000259" key="4">
    <source>
        <dbReference type="Pfam" id="PF03016"/>
    </source>
</evidence>
<evidence type="ECO:0000313" key="5">
    <source>
        <dbReference type="EMBL" id="CAL5229732.1"/>
    </source>
</evidence>
<keyword evidence="3" id="KW-0333">Golgi apparatus</keyword>
<keyword evidence="6" id="KW-1185">Reference proteome</keyword>
<comment type="caution">
    <text evidence="5">The sequence shown here is derived from an EMBL/GenBank/DDBJ whole genome shotgun (WGS) entry which is preliminary data.</text>
</comment>
<name>A0ABP1GD16_9CHLO</name>
<dbReference type="InterPro" id="IPR040911">
    <property type="entry name" value="Exostosin_GT47"/>
</dbReference>
<dbReference type="Proteomes" id="UP001497392">
    <property type="component" value="Unassembled WGS sequence"/>
</dbReference>
<proteinExistence type="inferred from homology"/>
<comment type="similarity">
    <text evidence="2">Belongs to the glycosyltransferase 47 family.</text>
</comment>
<dbReference type="Pfam" id="PF03016">
    <property type="entry name" value="Exostosin_GT47"/>
    <property type="match status" value="1"/>
</dbReference>
<dbReference type="PANTHER" id="PTHR11062:SF281">
    <property type="entry name" value="EXOSTOSIN-LIKE 2"/>
    <property type="match status" value="1"/>
</dbReference>
<sequence length="469" mass="52793">MAVNEIGACEGKSIYILDLGVFAEEHGIPQCSYTDVKIDPGNGIPYLLDHPRFKIEQGLPYALAQHSGPWHLREAITGSKYVTTDMDKADIVYVYDHCYYMLWLAQVHSIGRKLPEEVSPAGEWLMPLYYSMLNTTRWQRQNGADFVFYDPHPGFTDGTVESAYYKLLCDDFQHAMHIVVERGQRNICQAYWEISKKLMIVPYVPGSSDSTKPLLDFEQPILPLEERQTLLFFRATCLPLMYMYPNNTRITTGKVMRHDVALALGKSGPNVDVMCTDKEFGGRFMPFAKVMQRMSSTLFCLVLPGDSASARRTSEIFMAGCIPVFLGPPFGSMPLAEEGGIDYKASSLFFNVTEYRGWIDDDMVWEIPRDKRPSHVCNPWVWIPDIPVTDVVVQIRTVDELMDHLRTIPRSVLDQKLEAVMAQRQKFSFQPYVTSPPSAINIILSRMCSVGSNTPAPGLALEAAGAAAV</sequence>
<protein>
    <submittedName>
        <fullName evidence="5">G13111 protein</fullName>
    </submittedName>
</protein>
<evidence type="ECO:0000256" key="2">
    <source>
        <dbReference type="ARBA" id="ARBA00010271"/>
    </source>
</evidence>
<organism evidence="5 6">
    <name type="scientific">Coccomyxa viridis</name>
    <dbReference type="NCBI Taxonomy" id="1274662"/>
    <lineage>
        <taxon>Eukaryota</taxon>
        <taxon>Viridiplantae</taxon>
        <taxon>Chlorophyta</taxon>
        <taxon>core chlorophytes</taxon>
        <taxon>Trebouxiophyceae</taxon>
        <taxon>Trebouxiophyceae incertae sedis</taxon>
        <taxon>Coccomyxaceae</taxon>
        <taxon>Coccomyxa</taxon>
    </lineage>
</organism>
<reference evidence="5 6" key="1">
    <citation type="submission" date="2024-06" db="EMBL/GenBank/DDBJ databases">
        <authorList>
            <person name="Kraege A."/>
            <person name="Thomma B."/>
        </authorList>
    </citation>
    <scope>NUCLEOTIDE SEQUENCE [LARGE SCALE GENOMIC DNA]</scope>
</reference>
<dbReference type="EMBL" id="CAXHTA020000021">
    <property type="protein sequence ID" value="CAL5229732.1"/>
    <property type="molecule type" value="Genomic_DNA"/>
</dbReference>
<accession>A0ABP1GD16</accession>
<feature type="domain" description="Exostosin GT47" evidence="4">
    <location>
        <begin position="9"/>
        <end position="352"/>
    </location>
</feature>
<dbReference type="PANTHER" id="PTHR11062">
    <property type="entry name" value="EXOSTOSIN HEPARAN SULFATE GLYCOSYLTRANSFERASE -RELATED"/>
    <property type="match status" value="1"/>
</dbReference>
<evidence type="ECO:0000313" key="6">
    <source>
        <dbReference type="Proteomes" id="UP001497392"/>
    </source>
</evidence>
<evidence type="ECO:0000256" key="3">
    <source>
        <dbReference type="ARBA" id="ARBA00023034"/>
    </source>
</evidence>
<comment type="subcellular location">
    <subcellularLocation>
        <location evidence="1">Golgi apparatus membrane</location>
        <topology evidence="1">Single-pass type II membrane protein</topology>
    </subcellularLocation>
</comment>
<dbReference type="InterPro" id="IPR004263">
    <property type="entry name" value="Exostosin"/>
</dbReference>